<dbReference type="InterPro" id="IPR004045">
    <property type="entry name" value="Glutathione_S-Trfase_N"/>
</dbReference>
<dbReference type="OrthoDB" id="8634103at2"/>
<dbReference type="Proteomes" id="UP000281474">
    <property type="component" value="Unassembled WGS sequence"/>
</dbReference>
<dbReference type="PANTHER" id="PTHR43968:SF6">
    <property type="entry name" value="GLUTATHIONE S-TRANSFERASE OMEGA"/>
    <property type="match status" value="1"/>
</dbReference>
<keyword evidence="3" id="KW-1185">Reference proteome</keyword>
<evidence type="ECO:0000313" key="2">
    <source>
        <dbReference type="EMBL" id="RLV60205.1"/>
    </source>
</evidence>
<keyword evidence="2" id="KW-0808">Transferase</keyword>
<dbReference type="GO" id="GO:0016740">
    <property type="term" value="F:transferase activity"/>
    <property type="evidence" value="ECO:0007669"/>
    <property type="project" value="UniProtKB-KW"/>
</dbReference>
<evidence type="ECO:0000313" key="3">
    <source>
        <dbReference type="Proteomes" id="UP000281474"/>
    </source>
</evidence>
<dbReference type="EMBL" id="QZEI01000019">
    <property type="protein sequence ID" value="RLV60205.1"/>
    <property type="molecule type" value="Genomic_DNA"/>
</dbReference>
<dbReference type="AlphaFoldDB" id="A0A3L8PY67"/>
<dbReference type="InterPro" id="IPR036249">
    <property type="entry name" value="Thioredoxin-like_sf"/>
</dbReference>
<dbReference type="RefSeq" id="WP_121838492.1">
    <property type="nucleotide sequence ID" value="NZ_ML014768.1"/>
</dbReference>
<evidence type="ECO:0000259" key="1">
    <source>
        <dbReference type="PROSITE" id="PS50404"/>
    </source>
</evidence>
<dbReference type="Pfam" id="PF13417">
    <property type="entry name" value="GST_N_3"/>
    <property type="match status" value="1"/>
</dbReference>
<dbReference type="PANTHER" id="PTHR43968">
    <property type="match status" value="1"/>
</dbReference>
<dbReference type="InterPro" id="IPR036282">
    <property type="entry name" value="Glutathione-S-Trfase_C_sf"/>
</dbReference>
<accession>A0A3L8PY67</accession>
<dbReference type="PROSITE" id="PS50404">
    <property type="entry name" value="GST_NTER"/>
    <property type="match status" value="1"/>
</dbReference>
<dbReference type="GO" id="GO:0005737">
    <property type="term" value="C:cytoplasm"/>
    <property type="evidence" value="ECO:0007669"/>
    <property type="project" value="TreeGrafter"/>
</dbReference>
<sequence length="200" mass="23145">MATLLYSNASPYARLPRILLHHFDITDIQAVISNPFENQDILICANPLAKIPCLVFDDETGIYDSEVICRYLDATYGGKQLFSQLSNWSQHTQVSMLKGLIDSTVGLRQEQMREEEGVRSPFWTERFEKAILRTTLYIEKEAMVITQSNSLTIQQILLVTALDYIEFRFPDLDWVSHCPKLDNWFKSIRNLACFEQTRPC</sequence>
<dbReference type="InterPro" id="IPR050983">
    <property type="entry name" value="GST_Omega/HSP26"/>
</dbReference>
<feature type="domain" description="GST N-terminal" evidence="1">
    <location>
        <begin position="1"/>
        <end position="80"/>
    </location>
</feature>
<proteinExistence type="predicted"/>
<gene>
    <name evidence="2" type="ORF">D5018_08035</name>
</gene>
<dbReference type="SUPFAM" id="SSF52833">
    <property type="entry name" value="Thioredoxin-like"/>
    <property type="match status" value="1"/>
</dbReference>
<dbReference type="Gene3D" id="1.20.1050.10">
    <property type="match status" value="1"/>
</dbReference>
<protein>
    <submittedName>
        <fullName evidence="2">Glutathione S-transferase</fullName>
    </submittedName>
</protein>
<dbReference type="Gene3D" id="3.40.30.10">
    <property type="entry name" value="Glutaredoxin"/>
    <property type="match status" value="1"/>
</dbReference>
<dbReference type="SUPFAM" id="SSF47616">
    <property type="entry name" value="GST C-terminal domain-like"/>
    <property type="match status" value="1"/>
</dbReference>
<name>A0A3L8PY67_9GAMM</name>
<organism evidence="2 3">
    <name type="scientific">Parashewanella curva</name>
    <dbReference type="NCBI Taxonomy" id="2338552"/>
    <lineage>
        <taxon>Bacteria</taxon>
        <taxon>Pseudomonadati</taxon>
        <taxon>Pseudomonadota</taxon>
        <taxon>Gammaproteobacteria</taxon>
        <taxon>Alteromonadales</taxon>
        <taxon>Shewanellaceae</taxon>
        <taxon>Parashewanella</taxon>
    </lineage>
</organism>
<reference evidence="2 3" key="1">
    <citation type="submission" date="2018-09" db="EMBL/GenBank/DDBJ databases">
        <title>Phylogeny of the Shewanellaceae, and recommendation for two new genera, Pseudoshewanella and Parashewanella.</title>
        <authorList>
            <person name="Wang G."/>
        </authorList>
    </citation>
    <scope>NUCLEOTIDE SEQUENCE [LARGE SCALE GENOMIC DNA]</scope>
    <source>
        <strain evidence="2 3">C51</strain>
    </source>
</reference>
<comment type="caution">
    <text evidence="2">The sequence shown here is derived from an EMBL/GenBank/DDBJ whole genome shotgun (WGS) entry which is preliminary data.</text>
</comment>